<dbReference type="PANTHER" id="PTHR30469:SF15">
    <property type="entry name" value="HLYD FAMILY OF SECRETION PROTEINS"/>
    <property type="match status" value="1"/>
</dbReference>
<dbReference type="Proteomes" id="UP000295696">
    <property type="component" value="Unassembled WGS sequence"/>
</dbReference>
<dbReference type="Pfam" id="PF25917">
    <property type="entry name" value="BSH_RND"/>
    <property type="match status" value="1"/>
</dbReference>
<keyword evidence="5" id="KW-1185">Reference proteome</keyword>
<dbReference type="GO" id="GO:1990281">
    <property type="term" value="C:efflux pump complex"/>
    <property type="evidence" value="ECO:0007669"/>
    <property type="project" value="TreeGrafter"/>
</dbReference>
<keyword evidence="2" id="KW-0472">Membrane</keyword>
<dbReference type="PANTHER" id="PTHR30469">
    <property type="entry name" value="MULTIDRUG RESISTANCE PROTEIN MDTA"/>
    <property type="match status" value="1"/>
</dbReference>
<dbReference type="AlphaFoldDB" id="A0A4R3JKH9"/>
<dbReference type="SUPFAM" id="SSF111369">
    <property type="entry name" value="HlyD-like secretion proteins"/>
    <property type="match status" value="2"/>
</dbReference>
<dbReference type="InterPro" id="IPR058625">
    <property type="entry name" value="MdtA-like_BSH"/>
</dbReference>
<feature type="coiled-coil region" evidence="1">
    <location>
        <begin position="177"/>
        <end position="211"/>
    </location>
</feature>
<keyword evidence="1" id="KW-0175">Coiled coil</keyword>
<proteinExistence type="predicted"/>
<organism evidence="4 5">
    <name type="scientific">Primorskyibacter sedentarius</name>
    <dbReference type="NCBI Taxonomy" id="745311"/>
    <lineage>
        <taxon>Bacteria</taxon>
        <taxon>Pseudomonadati</taxon>
        <taxon>Pseudomonadota</taxon>
        <taxon>Alphaproteobacteria</taxon>
        <taxon>Rhodobacterales</taxon>
        <taxon>Roseobacteraceae</taxon>
        <taxon>Primorskyibacter</taxon>
    </lineage>
</organism>
<dbReference type="EMBL" id="SLZU01000004">
    <property type="protein sequence ID" value="TCS65420.1"/>
    <property type="molecule type" value="Genomic_DNA"/>
</dbReference>
<feature type="domain" description="Multidrug resistance protein MdtA-like barrel-sandwich hybrid" evidence="3">
    <location>
        <begin position="127"/>
        <end position="310"/>
    </location>
</feature>
<evidence type="ECO:0000313" key="5">
    <source>
        <dbReference type="Proteomes" id="UP000295696"/>
    </source>
</evidence>
<name>A0A4R3JKH9_9RHOB</name>
<evidence type="ECO:0000256" key="1">
    <source>
        <dbReference type="SAM" id="Coils"/>
    </source>
</evidence>
<dbReference type="GO" id="GO:0015562">
    <property type="term" value="F:efflux transmembrane transporter activity"/>
    <property type="evidence" value="ECO:0007669"/>
    <property type="project" value="TreeGrafter"/>
</dbReference>
<evidence type="ECO:0000259" key="3">
    <source>
        <dbReference type="Pfam" id="PF25917"/>
    </source>
</evidence>
<dbReference type="Gene3D" id="2.40.30.170">
    <property type="match status" value="1"/>
</dbReference>
<feature type="coiled-coil region" evidence="1">
    <location>
        <begin position="250"/>
        <end position="284"/>
    </location>
</feature>
<dbReference type="Gene3D" id="2.40.420.20">
    <property type="match status" value="1"/>
</dbReference>
<sequence length="536" mass="57523">MGGLAAASHVPITGVPALRTVRITLLWLGIFLSGARLGRGGAVIRLEYVATMRFLRKSLTGLFLLALTLGFLVYAGQTVRDAVEDRMSREPRVAEARERVFAVNVVAATPETVSPTMRAFGEVQSRRTLEIRAAASGRLTELSENFVEGGQVEAGQLLARIDPADAQAALDRVRSDILDAEAEGREAARALELAQDEQAAAEEQAELRERAFRRQRDLSDRGVGTAAAVETAELAASSARQAVLARRQAVAQAEARVDQAATTLARAEIALAEAERRLADTELRAGFTGALRAVSVVEGRLVSTNEQLAELIDPDALEVAFRVSTQQYARLLGANGRLRDAPVTVTLDVFGTNLTARGVLSREGAAVGEGQTGRLLFARLEGAAGFKPGDFVTVEIVEPPLDRVIRLPASALNAASEVLVLGEDERLESMPVRLLRRQGDEVLVQGDGLAGRQVVAERTPLLGAGIKVRALQQGVAVEPTEPELLELSEERRARLVAFVEANNRMPAEAKARILTQLGEEKVPAEMVQRIEARIGG</sequence>
<accession>A0A4R3JKH9</accession>
<keyword evidence="2" id="KW-1133">Transmembrane helix</keyword>
<gene>
    <name evidence="4" type="ORF">EDD52_104208</name>
</gene>
<protein>
    <submittedName>
        <fullName evidence="4">RND family efflux transporter MFP subunit</fullName>
    </submittedName>
</protein>
<feature type="transmembrane region" description="Helical" evidence="2">
    <location>
        <begin position="59"/>
        <end position="76"/>
    </location>
</feature>
<reference evidence="4 5" key="1">
    <citation type="submission" date="2019-03" db="EMBL/GenBank/DDBJ databases">
        <title>Genomic Encyclopedia of Type Strains, Phase IV (KMG-IV): sequencing the most valuable type-strain genomes for metagenomic binning, comparative biology and taxonomic classification.</title>
        <authorList>
            <person name="Goeker M."/>
        </authorList>
    </citation>
    <scope>NUCLEOTIDE SEQUENCE [LARGE SCALE GENOMIC DNA]</scope>
    <source>
        <strain evidence="4 5">DSM 104836</strain>
    </source>
</reference>
<dbReference type="Gene3D" id="1.10.287.470">
    <property type="entry name" value="Helix hairpin bin"/>
    <property type="match status" value="1"/>
</dbReference>
<dbReference type="Gene3D" id="2.40.50.100">
    <property type="match status" value="2"/>
</dbReference>
<comment type="caution">
    <text evidence="4">The sequence shown here is derived from an EMBL/GenBank/DDBJ whole genome shotgun (WGS) entry which is preliminary data.</text>
</comment>
<evidence type="ECO:0000256" key="2">
    <source>
        <dbReference type="SAM" id="Phobius"/>
    </source>
</evidence>
<evidence type="ECO:0000313" key="4">
    <source>
        <dbReference type="EMBL" id="TCS65420.1"/>
    </source>
</evidence>
<keyword evidence="2" id="KW-0812">Transmembrane</keyword>
<feature type="transmembrane region" description="Helical" evidence="2">
    <location>
        <begin position="20"/>
        <end position="38"/>
    </location>
</feature>